<keyword evidence="4" id="KW-0676">Redox-active center</keyword>
<dbReference type="Pfam" id="PF00578">
    <property type="entry name" value="AhpC-TSA"/>
    <property type="match status" value="1"/>
</dbReference>
<dbReference type="RefSeq" id="WP_210352382.1">
    <property type="nucleotide sequence ID" value="NZ_JAEQMU010000001.1"/>
</dbReference>
<evidence type="ECO:0000313" key="7">
    <source>
        <dbReference type="EMBL" id="MFD2556560.1"/>
    </source>
</evidence>
<dbReference type="Proteomes" id="UP001597440">
    <property type="component" value="Unassembled WGS sequence"/>
</dbReference>
<proteinExistence type="predicted"/>
<dbReference type="InterPro" id="IPR017937">
    <property type="entry name" value="Thioredoxin_CS"/>
</dbReference>
<keyword evidence="8" id="KW-1185">Reference proteome</keyword>
<dbReference type="Gene3D" id="3.40.30.10">
    <property type="entry name" value="Glutaredoxin"/>
    <property type="match status" value="1"/>
</dbReference>
<evidence type="ECO:0000256" key="4">
    <source>
        <dbReference type="ARBA" id="ARBA00023284"/>
    </source>
</evidence>
<evidence type="ECO:0000256" key="5">
    <source>
        <dbReference type="SAM" id="SignalP"/>
    </source>
</evidence>
<dbReference type="InterPro" id="IPR013766">
    <property type="entry name" value="Thioredoxin_domain"/>
</dbReference>
<dbReference type="InterPro" id="IPR025380">
    <property type="entry name" value="DUF4369"/>
</dbReference>
<dbReference type="PANTHER" id="PTHR42852:SF6">
    <property type="entry name" value="THIOL:DISULFIDE INTERCHANGE PROTEIN DSBE"/>
    <property type="match status" value="1"/>
</dbReference>
<evidence type="ECO:0000259" key="6">
    <source>
        <dbReference type="PROSITE" id="PS51352"/>
    </source>
</evidence>
<evidence type="ECO:0000256" key="2">
    <source>
        <dbReference type="ARBA" id="ARBA00022748"/>
    </source>
</evidence>
<comment type="caution">
    <text evidence="7">The sequence shown here is derived from an EMBL/GenBank/DDBJ whole genome shotgun (WGS) entry which is preliminary data.</text>
</comment>
<evidence type="ECO:0000256" key="3">
    <source>
        <dbReference type="ARBA" id="ARBA00023157"/>
    </source>
</evidence>
<reference evidence="8" key="1">
    <citation type="journal article" date="2019" name="Int. J. Syst. Evol. Microbiol.">
        <title>The Global Catalogue of Microorganisms (GCM) 10K type strain sequencing project: providing services to taxonomists for standard genome sequencing and annotation.</title>
        <authorList>
            <consortium name="The Broad Institute Genomics Platform"/>
            <consortium name="The Broad Institute Genome Sequencing Center for Infectious Disease"/>
            <person name="Wu L."/>
            <person name="Ma J."/>
        </authorList>
    </citation>
    <scope>NUCLEOTIDE SEQUENCE [LARGE SCALE GENOMIC DNA]</scope>
    <source>
        <strain evidence="8">KCTC 52298</strain>
    </source>
</reference>
<sequence length="383" mass="43022">MKTIRLLVSLLCLLPVLALGQNKKVKITGQFKKITGDFDKLYLFYKYDGEQFLDSSALKNGKYSFEFDLAQPVQVRIIVFKAIPGRPGAGISNPDNTLSIFLEPGNIKLESEGKFSNVKVSGSKSHAEFEKLNALASNYQAKSMDLMRKSQDKNLSESDKKAIQEEVKALQTQLKEDVYGRYIQDNPTSPMLFYALQRYAGSSREEMMKVLEMYKKLPEEQRDSREGIAFAKRLQGQLEIMIGSIAPDFTQATPDGEMVSLSSTRGKYVLLDFWASWCGPCRKENPHVVQAFNNYKDKGFTVFGVSLDRESAKANWIKAIADDGLGGWTNVSDLKYWSNEAALKYGVTGIPQNYLIDPEGKIIAKNLRGEALEKELEKLIGKN</sequence>
<dbReference type="PROSITE" id="PS51352">
    <property type="entry name" value="THIOREDOXIN_2"/>
    <property type="match status" value="1"/>
</dbReference>
<keyword evidence="3" id="KW-1015">Disulfide bond</keyword>
<dbReference type="EMBL" id="JBHULD010000018">
    <property type="protein sequence ID" value="MFD2556560.1"/>
    <property type="molecule type" value="Genomic_DNA"/>
</dbReference>
<dbReference type="InterPro" id="IPR000866">
    <property type="entry name" value="AhpC/TSA"/>
</dbReference>
<gene>
    <name evidence="7" type="ORF">ACFSQW_19355</name>
</gene>
<dbReference type="PROSITE" id="PS00194">
    <property type="entry name" value="THIOREDOXIN_1"/>
    <property type="match status" value="1"/>
</dbReference>
<keyword evidence="5" id="KW-0732">Signal</keyword>
<dbReference type="InterPro" id="IPR050553">
    <property type="entry name" value="Thioredoxin_ResA/DsbE_sf"/>
</dbReference>
<dbReference type="SUPFAM" id="SSF52833">
    <property type="entry name" value="Thioredoxin-like"/>
    <property type="match status" value="1"/>
</dbReference>
<dbReference type="PANTHER" id="PTHR42852">
    <property type="entry name" value="THIOL:DISULFIDE INTERCHANGE PROTEIN DSBE"/>
    <property type="match status" value="1"/>
</dbReference>
<dbReference type="Pfam" id="PF14289">
    <property type="entry name" value="DUF4369"/>
    <property type="match status" value="1"/>
</dbReference>
<feature type="chain" id="PRO_5045458685" evidence="5">
    <location>
        <begin position="21"/>
        <end position="383"/>
    </location>
</feature>
<organism evidence="7 8">
    <name type="scientific">Sphingobacterium tabacisoli</name>
    <dbReference type="NCBI Taxonomy" id="2044855"/>
    <lineage>
        <taxon>Bacteria</taxon>
        <taxon>Pseudomonadati</taxon>
        <taxon>Bacteroidota</taxon>
        <taxon>Sphingobacteriia</taxon>
        <taxon>Sphingobacteriales</taxon>
        <taxon>Sphingobacteriaceae</taxon>
        <taxon>Sphingobacterium</taxon>
    </lineage>
</organism>
<comment type="subcellular location">
    <subcellularLocation>
        <location evidence="1">Cell envelope</location>
    </subcellularLocation>
</comment>
<evidence type="ECO:0000256" key="1">
    <source>
        <dbReference type="ARBA" id="ARBA00004196"/>
    </source>
</evidence>
<feature type="signal peptide" evidence="5">
    <location>
        <begin position="1"/>
        <end position="20"/>
    </location>
</feature>
<keyword evidence="2" id="KW-0201">Cytochrome c-type biogenesis</keyword>
<name>A0ABW5L7R7_9SPHI</name>
<feature type="domain" description="Thioredoxin" evidence="6">
    <location>
        <begin position="240"/>
        <end position="383"/>
    </location>
</feature>
<evidence type="ECO:0000313" key="8">
    <source>
        <dbReference type="Proteomes" id="UP001597440"/>
    </source>
</evidence>
<dbReference type="CDD" id="cd02966">
    <property type="entry name" value="TlpA_like_family"/>
    <property type="match status" value="1"/>
</dbReference>
<protein>
    <submittedName>
        <fullName evidence="7">Redoxin domain-containing protein</fullName>
    </submittedName>
</protein>
<accession>A0ABW5L7R7</accession>
<dbReference type="InterPro" id="IPR036249">
    <property type="entry name" value="Thioredoxin-like_sf"/>
</dbReference>